<evidence type="ECO:0000313" key="4">
    <source>
        <dbReference type="EMBL" id="MDS0900130.1"/>
    </source>
</evidence>
<dbReference type="EMBL" id="CP028956">
    <property type="protein sequence ID" value="AWC94494.1"/>
    <property type="molecule type" value="Genomic_DNA"/>
</dbReference>
<dbReference type="Proteomes" id="UP001182247">
    <property type="component" value="Unassembled WGS sequence"/>
</dbReference>
<gene>
    <name evidence="2" type="ORF">AM380_13005</name>
    <name evidence="3" type="ORF">CYG68_19745</name>
    <name evidence="4" type="ORF">OSC06_19425</name>
</gene>
<keyword evidence="1" id="KW-0812">Transmembrane</keyword>
<feature type="transmembrane region" description="Helical" evidence="1">
    <location>
        <begin position="104"/>
        <end position="123"/>
    </location>
</feature>
<dbReference type="Pfam" id="PF10688">
    <property type="entry name" value="Imp-YgjV"/>
    <property type="match status" value="1"/>
</dbReference>
<evidence type="ECO:0000256" key="1">
    <source>
        <dbReference type="SAM" id="Phobius"/>
    </source>
</evidence>
<dbReference type="PIRSF" id="PIRSF011443">
    <property type="entry name" value="YgjV"/>
    <property type="match status" value="1"/>
</dbReference>
<protein>
    <submittedName>
        <fullName evidence="4">YgjV family protein</fullName>
    </submittedName>
</protein>
<reference evidence="3" key="1">
    <citation type="submission" date="2017-12" db="EMBL/GenBank/DDBJ databases">
        <title>Genome sequencing and analysis.</title>
        <authorList>
            <person name="Huang Y.-T."/>
        </authorList>
    </citation>
    <scope>NUCLEOTIDE SEQUENCE</scope>
    <source>
        <strain evidence="3">VGH116</strain>
    </source>
</reference>
<dbReference type="Proteomes" id="UP000244682">
    <property type="component" value="Chromosome"/>
</dbReference>
<keyword evidence="1" id="KW-1133">Transmembrane helix</keyword>
<evidence type="ECO:0000313" key="2">
    <source>
        <dbReference type="EMBL" id="AWC94494.1"/>
    </source>
</evidence>
<organism evidence="4 6">
    <name type="scientific">Morganella morganii</name>
    <name type="common">Proteus morganii</name>
    <dbReference type="NCBI Taxonomy" id="582"/>
    <lineage>
        <taxon>Bacteria</taxon>
        <taxon>Pseudomonadati</taxon>
        <taxon>Pseudomonadota</taxon>
        <taxon>Gammaproteobacteria</taxon>
        <taxon>Enterobacterales</taxon>
        <taxon>Morganellaceae</taxon>
        <taxon>Morganella</taxon>
    </lineage>
</organism>
<evidence type="ECO:0000313" key="3">
    <source>
        <dbReference type="EMBL" id="MBE8614592.1"/>
    </source>
</evidence>
<feature type="transmembrane region" description="Helical" evidence="1">
    <location>
        <begin position="6"/>
        <end position="24"/>
    </location>
</feature>
<dbReference type="OrthoDB" id="7858522at2"/>
<evidence type="ECO:0000313" key="6">
    <source>
        <dbReference type="Proteomes" id="UP001182247"/>
    </source>
</evidence>
<dbReference type="EMBL" id="JAPKIY010000046">
    <property type="protein sequence ID" value="MDS0900130.1"/>
    <property type="molecule type" value="Genomic_DNA"/>
</dbReference>
<dbReference type="GeneID" id="93359769"/>
<feature type="transmembrane region" description="Helical" evidence="1">
    <location>
        <begin position="36"/>
        <end position="55"/>
    </location>
</feature>
<name>A0A0A2RBR3_MORMO</name>
<feature type="transmembrane region" description="Helical" evidence="1">
    <location>
        <begin position="135"/>
        <end position="158"/>
    </location>
</feature>
<sequence>MDYLYYAGQGLGIVAFIIGTTVFVQRNERKLKIRLSIYTAIMASHFFLLGAYPAGISATLNSIRTYVSISHRQRWVLWLFVSLTLVLAVPNIRTWQEVLPVTGTLMSTFAFFLLTGLRMRYVIWCSTACWVVYNAWLGTVGGTLIESTFLVINGWAIFRFRRLIKQGINPFS</sequence>
<dbReference type="Proteomes" id="UP000650477">
    <property type="component" value="Unassembled WGS sequence"/>
</dbReference>
<dbReference type="InterPro" id="IPR026267">
    <property type="entry name" value="YgjV"/>
</dbReference>
<dbReference type="AlphaFoldDB" id="A0A0A2RBR3"/>
<proteinExistence type="predicted"/>
<reference evidence="4" key="3">
    <citation type="submission" date="2023-02" db="EMBL/GenBank/DDBJ databases">
        <title>Detection, antimicrobial susceptibility and genomic characterization of NDM-producing species of Morganellaceae, Yersiniaceae, and Enterobacteriaceae other than Klebsiella.</title>
        <authorList>
            <person name="Camargo C.H."/>
            <person name="Sacchi C.T."/>
            <person name="Campos K.R."/>
        </authorList>
    </citation>
    <scope>NUCLEOTIDE SEQUENCE</scope>
    <source>
        <strain evidence="4">1189_21</strain>
    </source>
</reference>
<dbReference type="InterPro" id="IPR019629">
    <property type="entry name" value="Uncharacterised_HI1736/YgjV"/>
</dbReference>
<reference evidence="2 5" key="2">
    <citation type="submission" date="2018-04" db="EMBL/GenBank/DDBJ databases">
        <title>Whole genome sequencing of Morganella morganii AR_0133.</title>
        <authorList>
            <person name="Conlan S."/>
            <person name="Thomas P.J."/>
            <person name="Mullikin J."/>
            <person name="Frank K.M."/>
            <person name="Segre J.A."/>
        </authorList>
    </citation>
    <scope>NUCLEOTIDE SEQUENCE [LARGE SCALE GENOMIC DNA]</scope>
    <source>
        <strain evidence="2 5">AR_0133</strain>
    </source>
</reference>
<feature type="transmembrane region" description="Helical" evidence="1">
    <location>
        <begin position="75"/>
        <end position="92"/>
    </location>
</feature>
<keyword evidence="1" id="KW-0472">Membrane</keyword>
<dbReference type="RefSeq" id="WP_004240270.1">
    <property type="nucleotide sequence ID" value="NZ_ABGYJJ040000001.1"/>
</dbReference>
<dbReference type="EMBL" id="PKLF01000031">
    <property type="protein sequence ID" value="MBE8614592.1"/>
    <property type="molecule type" value="Genomic_DNA"/>
</dbReference>
<accession>A0A0A2RBR3</accession>
<evidence type="ECO:0000313" key="5">
    <source>
        <dbReference type="Proteomes" id="UP000244682"/>
    </source>
</evidence>